<proteinExistence type="predicted"/>
<protein>
    <submittedName>
        <fullName evidence="1">Uncharacterized protein</fullName>
    </submittedName>
</protein>
<evidence type="ECO:0000313" key="2">
    <source>
        <dbReference type="Proteomes" id="UP001172386"/>
    </source>
</evidence>
<comment type="caution">
    <text evidence="1">The sequence shown here is derived from an EMBL/GenBank/DDBJ whole genome shotgun (WGS) entry which is preliminary data.</text>
</comment>
<dbReference type="EMBL" id="JAPDRQ010000337">
    <property type="protein sequence ID" value="KAJ9650480.1"/>
    <property type="molecule type" value="Genomic_DNA"/>
</dbReference>
<name>A0ACC2ZSA3_9EURO</name>
<evidence type="ECO:0000313" key="1">
    <source>
        <dbReference type="EMBL" id="KAJ9650480.1"/>
    </source>
</evidence>
<gene>
    <name evidence="1" type="ORF">H2198_010200</name>
</gene>
<sequence>MDHCCGHKRQELEALALHSAQRRVLVAVLIINLAMFFIEFGAGIVARSSALQADAVDMLGDAIVYGLSLWAVNRGARWEAGAALAKGLLILAFFVFIVVEVVSKLIHGVRPSSGLMLGFGAIALVANLVCLTLLWRFRALNINMKSTFECSRNDVAANIGVLVAAGGVALTGSGWPDIAAGTVIALLFLKSALDVIGEAKAREQGTVAERSIERVHSRPDPAASVIKKADAASVGPSDHSGKPRPLARLAEFLQVIKLEDCLAHADSSSGAERAHFIEALRQSLLKRIEAIRRCLRLCASVEIKQRRLGITIYPPAKREKESDREASTQVGTSMWGGQIVDPRIVGDTQITHKGEDRPLSAPMLPRIVGFDVPQLHERVDSSTDEAIIALLDLAPGVRWTELFVRKCDALASQLSLAEVRVEGSKIYFYGSISDSRALADAVMSIVHVLNDQLMREGNDAASREEDS</sequence>
<dbReference type="Proteomes" id="UP001172386">
    <property type="component" value="Unassembled WGS sequence"/>
</dbReference>
<reference evidence="1" key="1">
    <citation type="submission" date="2022-10" db="EMBL/GenBank/DDBJ databases">
        <title>Culturing micro-colonial fungi from biological soil crusts in the Mojave desert and describing Neophaeococcomyces mojavensis, and introducing the new genera and species Taxawa tesnikishii.</title>
        <authorList>
            <person name="Kurbessoian T."/>
            <person name="Stajich J.E."/>
        </authorList>
    </citation>
    <scope>NUCLEOTIDE SEQUENCE</scope>
    <source>
        <strain evidence="1">JES_112</strain>
    </source>
</reference>
<organism evidence="1 2">
    <name type="scientific">Neophaeococcomyces mojaviensis</name>
    <dbReference type="NCBI Taxonomy" id="3383035"/>
    <lineage>
        <taxon>Eukaryota</taxon>
        <taxon>Fungi</taxon>
        <taxon>Dikarya</taxon>
        <taxon>Ascomycota</taxon>
        <taxon>Pezizomycotina</taxon>
        <taxon>Eurotiomycetes</taxon>
        <taxon>Chaetothyriomycetidae</taxon>
        <taxon>Chaetothyriales</taxon>
        <taxon>Chaetothyriales incertae sedis</taxon>
        <taxon>Neophaeococcomyces</taxon>
    </lineage>
</organism>
<accession>A0ACC2ZSA3</accession>
<keyword evidence="2" id="KW-1185">Reference proteome</keyword>